<sequence>MKSLSVPFVSGADKDTPVEEVSFILNGLGRSAIETVSWPVHSYKPDTSFVLAYATDCFFLKYYVKEDALQAAEHHLNEPVYKDSCVEFFIAFGKDREYYNLEFNCLGSCLIAYGPERNGRKSLPGNLADNIRSGTWIGSGNTVDGIYWELTLVIPFEVFIHHKGLTLNEMECKANFYKCGDDLPVPHFLSWNKIDTEAPDFHRPEFFGNLYFE</sequence>
<dbReference type="EMBL" id="RXOC01000016">
    <property type="protein sequence ID" value="RXF67625.1"/>
    <property type="molecule type" value="Genomic_DNA"/>
</dbReference>
<dbReference type="Pfam" id="PF16011">
    <property type="entry name" value="CBM9_2"/>
    <property type="match status" value="1"/>
</dbReference>
<dbReference type="Proteomes" id="UP000290848">
    <property type="component" value="Unassembled WGS sequence"/>
</dbReference>
<dbReference type="InterPro" id="IPR010502">
    <property type="entry name" value="Carb-bd_dom_fam9"/>
</dbReference>
<proteinExistence type="predicted"/>
<evidence type="ECO:0000313" key="3">
    <source>
        <dbReference type="Proteomes" id="UP000290848"/>
    </source>
</evidence>
<reference evidence="2 3" key="1">
    <citation type="submission" date="2018-12" db="EMBL/GenBank/DDBJ databases">
        <title>The Draft Genome Sequence of the Soil Bacterium Pedobacter tournemirensis R1.</title>
        <authorList>
            <person name="He J."/>
        </authorList>
    </citation>
    <scope>NUCLEOTIDE SEQUENCE [LARGE SCALE GENOMIC DNA]</scope>
    <source>
        <strain evidence="2 3">R1</strain>
    </source>
</reference>
<dbReference type="RefSeq" id="WP_128770996.1">
    <property type="nucleotide sequence ID" value="NZ_RXOC01000016.1"/>
</dbReference>
<dbReference type="AlphaFoldDB" id="A0A4Q0M425"/>
<dbReference type="GO" id="GO:0004553">
    <property type="term" value="F:hydrolase activity, hydrolyzing O-glycosyl compounds"/>
    <property type="evidence" value="ECO:0007669"/>
    <property type="project" value="InterPro"/>
</dbReference>
<dbReference type="CDD" id="cd09620">
    <property type="entry name" value="CBM9_like_3"/>
    <property type="match status" value="1"/>
</dbReference>
<comment type="caution">
    <text evidence="2">The sequence shown here is derived from an EMBL/GenBank/DDBJ whole genome shotgun (WGS) entry which is preliminary data.</text>
</comment>
<dbReference type="GO" id="GO:0030246">
    <property type="term" value="F:carbohydrate binding"/>
    <property type="evidence" value="ECO:0007669"/>
    <property type="project" value="InterPro"/>
</dbReference>
<dbReference type="GO" id="GO:0016052">
    <property type="term" value="P:carbohydrate catabolic process"/>
    <property type="evidence" value="ECO:0007669"/>
    <property type="project" value="InterPro"/>
</dbReference>
<evidence type="ECO:0000259" key="1">
    <source>
        <dbReference type="Pfam" id="PF16011"/>
    </source>
</evidence>
<dbReference type="Gene3D" id="2.60.40.1190">
    <property type="match status" value="1"/>
</dbReference>
<organism evidence="2 3">
    <name type="scientific">Arcticibacter tournemirensis</name>
    <dbReference type="NCBI Taxonomy" id="699437"/>
    <lineage>
        <taxon>Bacteria</taxon>
        <taxon>Pseudomonadati</taxon>
        <taxon>Bacteroidota</taxon>
        <taxon>Sphingobacteriia</taxon>
        <taxon>Sphingobacteriales</taxon>
        <taxon>Sphingobacteriaceae</taxon>
        <taxon>Arcticibacter</taxon>
    </lineage>
</organism>
<dbReference type="SUPFAM" id="SSF49344">
    <property type="entry name" value="CBD9-like"/>
    <property type="match status" value="1"/>
</dbReference>
<gene>
    <name evidence="2" type="ORF">EKH83_18755</name>
</gene>
<feature type="domain" description="Carbohydrate-binding" evidence="1">
    <location>
        <begin position="28"/>
        <end position="212"/>
    </location>
</feature>
<evidence type="ECO:0000313" key="2">
    <source>
        <dbReference type="EMBL" id="RXF67625.1"/>
    </source>
</evidence>
<protein>
    <recommendedName>
        <fullName evidence="1">Carbohydrate-binding domain-containing protein</fullName>
    </recommendedName>
</protein>
<name>A0A4Q0M425_9SPHI</name>
<accession>A0A4Q0M425</accession>